<dbReference type="EMBL" id="AMZH03010640">
    <property type="protein sequence ID" value="RRT54356.1"/>
    <property type="molecule type" value="Genomic_DNA"/>
</dbReference>
<keyword evidence="1" id="KW-0812">Transmembrane</keyword>
<dbReference type="PANTHER" id="PTHR31210:SF68">
    <property type="entry name" value="OS06G0727800 PROTEIN"/>
    <property type="match status" value="1"/>
</dbReference>
<keyword evidence="1" id="KW-0472">Membrane</keyword>
<dbReference type="InterPro" id="IPR007877">
    <property type="entry name" value="DUF707"/>
</dbReference>
<dbReference type="Proteomes" id="UP000287651">
    <property type="component" value="Unassembled WGS sequence"/>
</dbReference>
<sequence>MICSGLVSQPNESMKLIIAVSIGVVLGYFIGVSLPAVNIVKVHLSAIIRPDTFAFLPNEKYTNGWVNGFSTERRRRNLAGALTPVFRHVPRRNHSTLSHTFCLRILCFPGLSLPCHAMNRFVEIMAPVFSRDAWRCVWHMIQVRQSISITLHSSWSLSQLKCNYWLLSQNDLVHGWGLDFALRRCVEVLDGKGENEKIARQGV</sequence>
<dbReference type="Pfam" id="PF05212">
    <property type="entry name" value="DUF707"/>
    <property type="match status" value="2"/>
</dbReference>
<reference evidence="2 3" key="1">
    <citation type="journal article" date="2014" name="Agronomy (Basel)">
        <title>A Draft Genome Sequence for Ensete ventricosum, the Drought-Tolerant Tree Against Hunger.</title>
        <authorList>
            <person name="Harrison J."/>
            <person name="Moore K.A."/>
            <person name="Paszkiewicz K."/>
            <person name="Jones T."/>
            <person name="Grant M."/>
            <person name="Ambacheew D."/>
            <person name="Muzemil S."/>
            <person name="Studholme D.J."/>
        </authorList>
    </citation>
    <scope>NUCLEOTIDE SEQUENCE [LARGE SCALE GENOMIC DNA]</scope>
</reference>
<feature type="transmembrane region" description="Helical" evidence="1">
    <location>
        <begin position="16"/>
        <end position="40"/>
    </location>
</feature>
<name>A0A426YRJ7_ENSVE</name>
<accession>A0A426YRJ7</accession>
<proteinExistence type="predicted"/>
<gene>
    <name evidence="2" type="ORF">B296_00044242</name>
</gene>
<dbReference type="AlphaFoldDB" id="A0A426YRJ7"/>
<organism evidence="2 3">
    <name type="scientific">Ensete ventricosum</name>
    <name type="common">Abyssinian banana</name>
    <name type="synonym">Musa ensete</name>
    <dbReference type="NCBI Taxonomy" id="4639"/>
    <lineage>
        <taxon>Eukaryota</taxon>
        <taxon>Viridiplantae</taxon>
        <taxon>Streptophyta</taxon>
        <taxon>Embryophyta</taxon>
        <taxon>Tracheophyta</taxon>
        <taxon>Spermatophyta</taxon>
        <taxon>Magnoliopsida</taxon>
        <taxon>Liliopsida</taxon>
        <taxon>Zingiberales</taxon>
        <taxon>Musaceae</taxon>
        <taxon>Ensete</taxon>
    </lineage>
</organism>
<protein>
    <submittedName>
        <fullName evidence="2">Uncharacterized protein</fullName>
    </submittedName>
</protein>
<keyword evidence="1" id="KW-1133">Transmembrane helix</keyword>
<evidence type="ECO:0000313" key="3">
    <source>
        <dbReference type="Proteomes" id="UP000287651"/>
    </source>
</evidence>
<comment type="caution">
    <text evidence="2">The sequence shown here is derived from an EMBL/GenBank/DDBJ whole genome shotgun (WGS) entry which is preliminary data.</text>
</comment>
<evidence type="ECO:0000313" key="2">
    <source>
        <dbReference type="EMBL" id="RRT54356.1"/>
    </source>
</evidence>
<evidence type="ECO:0000256" key="1">
    <source>
        <dbReference type="SAM" id="Phobius"/>
    </source>
</evidence>
<dbReference type="PANTHER" id="PTHR31210">
    <property type="entry name" value="OS06G0731900 PROTEIN"/>
    <property type="match status" value="1"/>
</dbReference>